<keyword evidence="2" id="KW-1185">Reference proteome</keyword>
<reference evidence="1" key="1">
    <citation type="submission" date="2020-02" db="EMBL/GenBank/DDBJ databases">
        <title>Draft genome sequence of Candidatus Afipia apatlaquensis IBT-C3, a potential strain for decolorization of textile dyes.</title>
        <authorList>
            <person name="Sanchez-Reyes A."/>
            <person name="Breton-Deval L."/>
            <person name="Mangelson H."/>
            <person name="Sanchez-Flores A."/>
        </authorList>
    </citation>
    <scope>NUCLEOTIDE SEQUENCE [LARGE SCALE GENOMIC DNA]</scope>
    <source>
        <strain evidence="1">IBT-C3</strain>
    </source>
</reference>
<name>A0A7C9VKZ4_9BRAD</name>
<dbReference type="Proteomes" id="UP000480266">
    <property type="component" value="Unassembled WGS sequence"/>
</dbReference>
<protein>
    <submittedName>
        <fullName evidence="1">Uncharacterized protein</fullName>
    </submittedName>
</protein>
<proteinExistence type="predicted"/>
<accession>A0A7C9VKZ4</accession>
<comment type="caution">
    <text evidence="1">The sequence shown here is derived from an EMBL/GenBank/DDBJ whole genome shotgun (WGS) entry which is preliminary data.</text>
</comment>
<gene>
    <name evidence="1" type="ORF">G4V63_27155</name>
</gene>
<evidence type="ECO:0000313" key="2">
    <source>
        <dbReference type="Proteomes" id="UP000480266"/>
    </source>
</evidence>
<sequence>MSDHWKSSEGGKHGVAIRSDAYEARTHEIDNFLGRPQAKYSHYFKFEGQTYAVFSFRQKADADKFMAAFDGEPSTRGMLAAAVTV</sequence>
<organism evidence="1 2">
    <name type="scientific">Candidatus Afipia apatlaquensis</name>
    <dbReference type="NCBI Taxonomy" id="2712852"/>
    <lineage>
        <taxon>Bacteria</taxon>
        <taxon>Pseudomonadati</taxon>
        <taxon>Pseudomonadota</taxon>
        <taxon>Alphaproteobacteria</taxon>
        <taxon>Hyphomicrobiales</taxon>
        <taxon>Nitrobacteraceae</taxon>
        <taxon>Afipia</taxon>
    </lineage>
</organism>
<dbReference type="AlphaFoldDB" id="A0A7C9VKZ4"/>
<dbReference type="EMBL" id="JAAMRR010001385">
    <property type="protein sequence ID" value="NGX98749.1"/>
    <property type="molecule type" value="Genomic_DNA"/>
</dbReference>
<evidence type="ECO:0000313" key="1">
    <source>
        <dbReference type="EMBL" id="NGX98749.1"/>
    </source>
</evidence>